<sequence length="160" mass="18028">MATEHCMQHDAAAFVRESTIRFHHCDPAGIVFYPQYLVMLHEFVEQWFDDGLALPYATFIGEQRLGIPVVRLDCEFFAPSRLGDRVDLSLIVLRLGNSAIDLVLEVHGKDAYGTPELRMRAKQTVVVMSLETHRSVAIAPSLRERMSAFLMQAEAQVPSP</sequence>
<accession>A0A5E5P7J6</accession>
<reference evidence="1 2" key="1">
    <citation type="submission" date="2019-08" db="EMBL/GenBank/DDBJ databases">
        <authorList>
            <person name="Peeters C."/>
        </authorList>
    </citation>
    <scope>NUCLEOTIDE SEQUENCE [LARGE SCALE GENOMIC DNA]</scope>
    <source>
        <strain evidence="1 2">LMG 18089</strain>
    </source>
</reference>
<dbReference type="Pfam" id="PF13279">
    <property type="entry name" value="4HBT_2"/>
    <property type="match status" value="1"/>
</dbReference>
<dbReference type="AlphaFoldDB" id="A0A5E5P7J6"/>
<dbReference type="InterPro" id="IPR050563">
    <property type="entry name" value="4-hydroxybenzoyl-CoA_TE"/>
</dbReference>
<dbReference type="OrthoDB" id="21822at2"/>
<dbReference type="Gene3D" id="3.10.129.10">
    <property type="entry name" value="Hotdog Thioesterase"/>
    <property type="match status" value="1"/>
</dbReference>
<dbReference type="Proteomes" id="UP000364291">
    <property type="component" value="Unassembled WGS sequence"/>
</dbReference>
<dbReference type="InterPro" id="IPR029069">
    <property type="entry name" value="HotDog_dom_sf"/>
</dbReference>
<dbReference type="EMBL" id="CABPSX010000007">
    <property type="protein sequence ID" value="VVG72482.1"/>
    <property type="molecule type" value="Genomic_DNA"/>
</dbReference>
<name>A0A5E5P7J6_9BURK</name>
<organism evidence="1 2">
    <name type="scientific">Pandoraea apista</name>
    <dbReference type="NCBI Taxonomy" id="93218"/>
    <lineage>
        <taxon>Bacteria</taxon>
        <taxon>Pseudomonadati</taxon>
        <taxon>Pseudomonadota</taxon>
        <taxon>Betaproteobacteria</taxon>
        <taxon>Burkholderiales</taxon>
        <taxon>Burkholderiaceae</taxon>
        <taxon>Pandoraea</taxon>
    </lineage>
</organism>
<dbReference type="SUPFAM" id="SSF54637">
    <property type="entry name" value="Thioesterase/thiol ester dehydrase-isomerase"/>
    <property type="match status" value="1"/>
</dbReference>
<evidence type="ECO:0000313" key="1">
    <source>
        <dbReference type="EMBL" id="VVG72482.1"/>
    </source>
</evidence>
<protein>
    <submittedName>
        <fullName evidence="1">Acyl-CoA thioesterase</fullName>
    </submittedName>
</protein>
<dbReference type="GO" id="GO:0047617">
    <property type="term" value="F:fatty acyl-CoA hydrolase activity"/>
    <property type="evidence" value="ECO:0007669"/>
    <property type="project" value="TreeGrafter"/>
</dbReference>
<evidence type="ECO:0000313" key="2">
    <source>
        <dbReference type="Proteomes" id="UP000364291"/>
    </source>
</evidence>
<dbReference type="PANTHER" id="PTHR31793:SF24">
    <property type="entry name" value="LONG-CHAIN ACYL-COA THIOESTERASE FADM"/>
    <property type="match status" value="1"/>
</dbReference>
<dbReference type="RefSeq" id="WP_052765534.1">
    <property type="nucleotide sequence ID" value="NZ_CABPSX010000007.1"/>
</dbReference>
<dbReference type="CDD" id="cd00586">
    <property type="entry name" value="4HBT"/>
    <property type="match status" value="1"/>
</dbReference>
<dbReference type="PANTHER" id="PTHR31793">
    <property type="entry name" value="4-HYDROXYBENZOYL-COA THIOESTERASE FAMILY MEMBER"/>
    <property type="match status" value="1"/>
</dbReference>
<gene>
    <name evidence="1" type="ORF">PAP18089_03478</name>
</gene>
<proteinExistence type="predicted"/>